<comment type="similarity">
    <text evidence="1">Belongs to the IAP family.</text>
</comment>
<feature type="compositionally biased region" description="Polar residues" evidence="7">
    <location>
        <begin position="315"/>
        <end position="326"/>
    </location>
</feature>
<evidence type="ECO:0000256" key="1">
    <source>
        <dbReference type="ARBA" id="ARBA00006672"/>
    </source>
</evidence>
<protein>
    <submittedName>
        <fullName evidence="10">Baculoviral IAP repeat-containing protein 3-like</fullName>
    </submittedName>
</protein>
<dbReference type="Gene3D" id="1.10.1170.10">
    <property type="entry name" value="Inhibitor Of Apoptosis Protein (2mihbC-IAP-1), Chain A"/>
    <property type="match status" value="2"/>
</dbReference>
<sequence>MTECIERKNILTDRFFKPASNLHLSTTITSSSISNDIYLDEIDSIDYHFEDARKESFRNWPCASILPARLAAAGFYYTGESDKVRCFECHVEISQWLPDDDPMVDHQRWSAKCRFIRNIPCGNVPTGVDPSTIPPSVPRGRDVCGPYGIEYSPNATSDNTTTNVHIQDTAAVTLNFGAGGGGGRADSSKNPKHPQFANYDDRLRTFEMWPISMPQTKEQLATAGFYYTGNGDQTLCYYCGGGLKDWEPEDDPWEQHAKWFSKCCYLLMVQGQEYVNKVTGKSNSKQESYKQSIAICEEDEKVDDEEECYPPPGPSSQNSIGSQDSGFESIGGGISTESNEFSSDHRLSTVAKSQNNLPGKPIDDARMCKICYNRELRKVFVPCGHLVACAECAKNMKTCAVCRKPVVDTVQAIIS</sequence>
<dbReference type="RefSeq" id="XP_014476507.1">
    <property type="nucleotide sequence ID" value="XM_014621021.1"/>
</dbReference>
<dbReference type="FunFam" id="1.10.1170.10:FF:000003">
    <property type="entry name" value="E3 ubiquitin-protein ligase XIAP"/>
    <property type="match status" value="1"/>
</dbReference>
<dbReference type="KEGG" id="dqu:106745429"/>
<dbReference type="GeneID" id="106745429"/>
<dbReference type="Proteomes" id="UP000515204">
    <property type="component" value="Unplaced"/>
</dbReference>
<dbReference type="FunFam" id="1.10.1170.10:FF:000002">
    <property type="entry name" value="Baculoviral IAP repeat containing 7"/>
    <property type="match status" value="1"/>
</dbReference>
<dbReference type="InterPro" id="IPR001370">
    <property type="entry name" value="BIR_rpt"/>
</dbReference>
<evidence type="ECO:0000259" key="8">
    <source>
        <dbReference type="PROSITE" id="PS50089"/>
    </source>
</evidence>
<dbReference type="CDD" id="cd16510">
    <property type="entry name" value="RING-HC_IAPs"/>
    <property type="match status" value="1"/>
</dbReference>
<dbReference type="GO" id="GO:0005737">
    <property type="term" value="C:cytoplasm"/>
    <property type="evidence" value="ECO:0007669"/>
    <property type="project" value="TreeGrafter"/>
</dbReference>
<keyword evidence="3" id="KW-0479">Metal-binding</keyword>
<dbReference type="InterPro" id="IPR013083">
    <property type="entry name" value="Znf_RING/FYVE/PHD"/>
</dbReference>
<keyword evidence="4 6" id="KW-0863">Zinc-finger</keyword>
<evidence type="ECO:0000256" key="5">
    <source>
        <dbReference type="ARBA" id="ARBA00022833"/>
    </source>
</evidence>
<keyword evidence="2" id="KW-0053">Apoptosis</keyword>
<feature type="domain" description="RING-type" evidence="8">
    <location>
        <begin position="368"/>
        <end position="403"/>
    </location>
</feature>
<evidence type="ECO:0000256" key="4">
    <source>
        <dbReference type="ARBA" id="ARBA00022771"/>
    </source>
</evidence>
<keyword evidence="5" id="KW-0862">Zinc</keyword>
<dbReference type="PROSITE" id="PS50089">
    <property type="entry name" value="ZF_RING_2"/>
    <property type="match status" value="1"/>
</dbReference>
<dbReference type="Gene3D" id="3.30.40.10">
    <property type="entry name" value="Zinc/RING finger domain, C3HC4 (zinc finger)"/>
    <property type="match status" value="1"/>
</dbReference>
<evidence type="ECO:0000313" key="9">
    <source>
        <dbReference type="Proteomes" id="UP000515204"/>
    </source>
</evidence>
<reference evidence="10" key="1">
    <citation type="submission" date="2025-08" db="UniProtKB">
        <authorList>
            <consortium name="RefSeq"/>
        </authorList>
    </citation>
    <scope>IDENTIFICATION</scope>
</reference>
<dbReference type="PROSITE" id="PS50143">
    <property type="entry name" value="BIR_REPEAT_2"/>
    <property type="match status" value="2"/>
</dbReference>
<dbReference type="PANTHER" id="PTHR10044">
    <property type="entry name" value="INHIBITOR OF APOPTOSIS"/>
    <property type="match status" value="1"/>
</dbReference>
<dbReference type="PANTHER" id="PTHR10044:SF174">
    <property type="entry name" value="DEATH-ASSOCIATED INHIBITOR OF APOPTOSIS 1"/>
    <property type="match status" value="1"/>
</dbReference>
<dbReference type="SMART" id="SM00238">
    <property type="entry name" value="BIR"/>
    <property type="match status" value="2"/>
</dbReference>
<dbReference type="Pfam" id="PF00653">
    <property type="entry name" value="BIR"/>
    <property type="match status" value="2"/>
</dbReference>
<evidence type="ECO:0000256" key="7">
    <source>
        <dbReference type="SAM" id="MobiDB-lite"/>
    </source>
</evidence>
<evidence type="ECO:0000256" key="6">
    <source>
        <dbReference type="PROSITE-ProRule" id="PRU00175"/>
    </source>
</evidence>
<keyword evidence="9" id="KW-1185">Reference proteome</keyword>
<evidence type="ECO:0000256" key="3">
    <source>
        <dbReference type="ARBA" id="ARBA00022723"/>
    </source>
</evidence>
<dbReference type="OrthoDB" id="5855668at2759"/>
<dbReference type="InterPro" id="IPR001841">
    <property type="entry name" value="Znf_RING"/>
</dbReference>
<name>A0A6P3XE62_DINQU</name>
<dbReference type="GO" id="GO:0005634">
    <property type="term" value="C:nucleus"/>
    <property type="evidence" value="ECO:0007669"/>
    <property type="project" value="TreeGrafter"/>
</dbReference>
<dbReference type="AlphaFoldDB" id="A0A6P3XE62"/>
<feature type="region of interest" description="Disordered" evidence="7">
    <location>
        <begin position="300"/>
        <end position="329"/>
    </location>
</feature>
<dbReference type="PROSITE" id="PS01282">
    <property type="entry name" value="BIR_REPEAT_1"/>
    <property type="match status" value="1"/>
</dbReference>
<dbReference type="GO" id="GO:0006915">
    <property type="term" value="P:apoptotic process"/>
    <property type="evidence" value="ECO:0007669"/>
    <property type="project" value="UniProtKB-KW"/>
</dbReference>
<accession>A0A6P3XE62</accession>
<evidence type="ECO:0000256" key="2">
    <source>
        <dbReference type="ARBA" id="ARBA00022703"/>
    </source>
</evidence>
<dbReference type="InterPro" id="IPR050784">
    <property type="entry name" value="IAP"/>
</dbReference>
<dbReference type="GO" id="GO:0008270">
    <property type="term" value="F:zinc ion binding"/>
    <property type="evidence" value="ECO:0007669"/>
    <property type="project" value="UniProtKB-KW"/>
</dbReference>
<dbReference type="Pfam" id="PF13920">
    <property type="entry name" value="zf-C3HC4_3"/>
    <property type="match status" value="1"/>
</dbReference>
<dbReference type="CDD" id="cd00022">
    <property type="entry name" value="BIR"/>
    <property type="match status" value="2"/>
</dbReference>
<gene>
    <name evidence="10" type="primary">LOC106745429</name>
</gene>
<organism evidence="9 10">
    <name type="scientific">Dinoponera quadriceps</name>
    <name type="common">South American ant</name>
    <dbReference type="NCBI Taxonomy" id="609295"/>
    <lineage>
        <taxon>Eukaryota</taxon>
        <taxon>Metazoa</taxon>
        <taxon>Ecdysozoa</taxon>
        <taxon>Arthropoda</taxon>
        <taxon>Hexapoda</taxon>
        <taxon>Insecta</taxon>
        <taxon>Pterygota</taxon>
        <taxon>Neoptera</taxon>
        <taxon>Endopterygota</taxon>
        <taxon>Hymenoptera</taxon>
        <taxon>Apocrita</taxon>
        <taxon>Aculeata</taxon>
        <taxon>Formicoidea</taxon>
        <taxon>Formicidae</taxon>
        <taxon>Ponerinae</taxon>
        <taxon>Ponerini</taxon>
        <taxon>Dinoponera</taxon>
    </lineage>
</organism>
<evidence type="ECO:0000313" key="10">
    <source>
        <dbReference type="RefSeq" id="XP_014476507.1"/>
    </source>
</evidence>
<dbReference type="SUPFAM" id="SSF57924">
    <property type="entry name" value="Inhibitor of apoptosis (IAP) repeat"/>
    <property type="match status" value="2"/>
</dbReference>
<proteinExistence type="inferred from homology"/>